<feature type="repeat" description="ANK" evidence="3">
    <location>
        <begin position="747"/>
        <end position="779"/>
    </location>
</feature>
<dbReference type="InterPro" id="IPR036859">
    <property type="entry name" value="CAP-Gly_dom_sf"/>
</dbReference>
<evidence type="ECO:0000313" key="7">
    <source>
        <dbReference type="Proteomes" id="UP000604046"/>
    </source>
</evidence>
<feature type="repeat" description="ANK" evidence="3">
    <location>
        <begin position="865"/>
        <end position="897"/>
    </location>
</feature>
<evidence type="ECO:0000313" key="6">
    <source>
        <dbReference type="EMBL" id="CAE7209292.1"/>
    </source>
</evidence>
<keyword evidence="2 3" id="KW-0040">ANK repeat</keyword>
<evidence type="ECO:0000256" key="1">
    <source>
        <dbReference type="ARBA" id="ARBA00022737"/>
    </source>
</evidence>
<dbReference type="InterPro" id="IPR043519">
    <property type="entry name" value="NT_sf"/>
</dbReference>
<dbReference type="PROSITE" id="PS00845">
    <property type="entry name" value="CAP_GLY_1"/>
    <property type="match status" value="1"/>
</dbReference>
<sequence length="1229" mass="136093">MAAFAAGDRVAYQNEQGRLLHGTVRFVGTTFTPGDWLGLELDEKAGKNDGSFRGKAYFQCEPEYGLFVLSNSWSLRKLEVRDSSSPAPAVLRNPGILPAASKPDLRVEAGLKSPEEKAHASFASELDALHRLLCNKVLEVSASLENLQVHVTEQTQKKVERVGEELEERMMKMLEKAAERFSGALHAQLFQEAGTEKGRASKEEKEPGENKGKQQPDSEGDANKDKGHPPKESLRKKFGLADGGYDERVAALEDAANTEAKYAKALELSGGEQALRKYTQMSEELQKKYGLHEAHRALLPPGERNARSIKVNFQPFFRTLPELFQFAEEEKHHFFDLVKKVAKATNGTYAEPPLKGEERCISKAKFKYVDSAGRVEWHRLTDIVRDTLIFENLTDMYAGLQLIEQDRSVEIVELNDRFQKSLDGGYRDLQLTVRVGSGLMCELQMNTKFFLYVKETSGHRTFEVKRQLVADVTANDTGGTTKTLEWAAKQPEALQDVLAERKSPLLHVAAAKGNSDLVSLFLQRRADVNLTEDKTGRTALHEAMYQGRSCAAWALITAGAELDTKDTEHHTALTLGRLVQRMFPESEPVARCVCMLSQRMGVQELQLSTKAFEEEVRRRLMNSSELVTLAFDGDEAKVLEKLRDWKDPESQNTEGQRPLHQALARGHLKVARHLMLYKADVWQKANGRTAVSVALEHPDGLQLLIDAHKDDEDASDLMSGSSEALFRAAQKLKEMREAAQPDADDQGGVPALHLAAATGDVEVLRELLDKGQDKDAKDHKGVELSFRRTLHPCPRQALRGYTALMVAARHGRVECFTELLQRDADKEARDEDGRTALMLAADCGKRDCLEALLQAGADKEARDEDGRTALMLAAQFGHRDCLGALLQAGADKEAHNQWGRTALMLAAFNGKRDCLEALLQAGADKEARCERGRTALMLAAFNGKRDCLEALLQAGADKSYTRRRGILLFVVDSVSACVVGIEPGRGKTALDEAADEECRQILRPALHRAAAAGDLAALKELLDQGQDKEARGEHGRTALMLAAYFGQREGLEALLQAGADKARAGVPVFARGGRGEGVVEADSFSCRRHFPRSLSAGIPQPQLDRSINAPVSWKWMLSQAGAKPCNPGPASAILLRAFCEIWARQAHTLFPYQLDNLENFSSQAGLQFCIFEHILVCKGLDLAGTTLNRFKLDWEPLMLRSHPDLGYAPPMTDENDWPCSLQRIHVWGF</sequence>
<dbReference type="Proteomes" id="UP000604046">
    <property type="component" value="Unassembled WGS sequence"/>
</dbReference>
<dbReference type="InterPro" id="IPR036770">
    <property type="entry name" value="Ankyrin_rpt-contain_sf"/>
</dbReference>
<dbReference type="InterPro" id="IPR051165">
    <property type="entry name" value="Multifunctional_ANK_Repeat"/>
</dbReference>
<organism evidence="6 7">
    <name type="scientific">Symbiodinium natans</name>
    <dbReference type="NCBI Taxonomy" id="878477"/>
    <lineage>
        <taxon>Eukaryota</taxon>
        <taxon>Sar</taxon>
        <taxon>Alveolata</taxon>
        <taxon>Dinophyceae</taxon>
        <taxon>Suessiales</taxon>
        <taxon>Symbiodiniaceae</taxon>
        <taxon>Symbiodinium</taxon>
    </lineage>
</organism>
<keyword evidence="1" id="KW-0677">Repeat</keyword>
<dbReference type="InterPro" id="IPR000938">
    <property type="entry name" value="CAP-Gly_domain"/>
</dbReference>
<proteinExistence type="predicted"/>
<dbReference type="EMBL" id="CAJNDS010000469">
    <property type="protein sequence ID" value="CAE7209292.1"/>
    <property type="molecule type" value="Genomic_DNA"/>
</dbReference>
<dbReference type="SUPFAM" id="SSF48403">
    <property type="entry name" value="Ankyrin repeat"/>
    <property type="match status" value="3"/>
</dbReference>
<dbReference type="Pfam" id="PF12796">
    <property type="entry name" value="Ank_2"/>
    <property type="match status" value="5"/>
</dbReference>
<dbReference type="Gene3D" id="1.25.40.20">
    <property type="entry name" value="Ankyrin repeat-containing domain"/>
    <property type="match status" value="6"/>
</dbReference>
<dbReference type="PROSITE" id="PS50245">
    <property type="entry name" value="CAP_GLY_2"/>
    <property type="match status" value="1"/>
</dbReference>
<feature type="repeat" description="ANK" evidence="3">
    <location>
        <begin position="535"/>
        <end position="567"/>
    </location>
</feature>
<gene>
    <name evidence="6" type="primary">ANKRD50</name>
    <name evidence="6" type="ORF">SNAT2548_LOCUS6901</name>
</gene>
<feature type="repeat" description="ANK" evidence="3">
    <location>
        <begin position="799"/>
        <end position="831"/>
    </location>
</feature>
<comment type="caution">
    <text evidence="6">The sequence shown here is derived from an EMBL/GenBank/DDBJ whole genome shotgun (WGS) entry which is preliminary data.</text>
</comment>
<feature type="compositionally biased region" description="Basic and acidic residues" evidence="4">
    <location>
        <begin position="194"/>
        <end position="235"/>
    </location>
</feature>
<dbReference type="InterPro" id="IPR002110">
    <property type="entry name" value="Ankyrin_rpt"/>
</dbReference>
<dbReference type="Pfam" id="PF01302">
    <property type="entry name" value="CAP_GLY"/>
    <property type="match status" value="1"/>
</dbReference>
<feature type="repeat" description="ANK" evidence="3">
    <location>
        <begin position="501"/>
        <end position="533"/>
    </location>
</feature>
<dbReference type="SUPFAM" id="SSF74924">
    <property type="entry name" value="Cap-Gly domain"/>
    <property type="match status" value="1"/>
</dbReference>
<dbReference type="Pfam" id="PF00023">
    <property type="entry name" value="Ank"/>
    <property type="match status" value="1"/>
</dbReference>
<protein>
    <submittedName>
        <fullName evidence="6">ANKRD50 protein</fullName>
    </submittedName>
</protein>
<evidence type="ECO:0000256" key="2">
    <source>
        <dbReference type="ARBA" id="ARBA00023043"/>
    </source>
</evidence>
<feature type="repeat" description="ANK" evidence="3">
    <location>
        <begin position="654"/>
        <end position="686"/>
    </location>
</feature>
<reference evidence="6" key="1">
    <citation type="submission" date="2021-02" db="EMBL/GenBank/DDBJ databases">
        <authorList>
            <person name="Dougan E. K."/>
            <person name="Rhodes N."/>
            <person name="Thang M."/>
            <person name="Chan C."/>
        </authorList>
    </citation>
    <scope>NUCLEOTIDE SEQUENCE</scope>
</reference>
<feature type="repeat" description="ANK" evidence="3">
    <location>
        <begin position="832"/>
        <end position="864"/>
    </location>
</feature>
<feature type="repeat" description="ANK" evidence="3">
    <location>
        <begin position="898"/>
        <end position="930"/>
    </location>
</feature>
<dbReference type="OrthoDB" id="2130750at2759"/>
<evidence type="ECO:0000256" key="3">
    <source>
        <dbReference type="PROSITE-ProRule" id="PRU00023"/>
    </source>
</evidence>
<dbReference type="Gene3D" id="2.30.30.190">
    <property type="entry name" value="CAP Gly-rich-like domain"/>
    <property type="match status" value="1"/>
</dbReference>
<dbReference type="SUPFAM" id="SSF81301">
    <property type="entry name" value="Nucleotidyltransferase"/>
    <property type="match status" value="1"/>
</dbReference>
<name>A0A812JRP3_9DINO</name>
<keyword evidence="7" id="KW-1185">Reference proteome</keyword>
<dbReference type="SMART" id="SM00248">
    <property type="entry name" value="ANK"/>
    <property type="match status" value="12"/>
</dbReference>
<feature type="repeat" description="ANK" evidence="3">
    <location>
        <begin position="1034"/>
        <end position="1060"/>
    </location>
</feature>
<dbReference type="PANTHER" id="PTHR24123">
    <property type="entry name" value="ANKYRIN REPEAT-CONTAINING"/>
    <property type="match status" value="1"/>
</dbReference>
<evidence type="ECO:0000259" key="5">
    <source>
        <dbReference type="PROSITE" id="PS50245"/>
    </source>
</evidence>
<dbReference type="AlphaFoldDB" id="A0A812JRP3"/>
<dbReference type="SMART" id="SM01052">
    <property type="entry name" value="CAP_GLY"/>
    <property type="match status" value="1"/>
</dbReference>
<feature type="region of interest" description="Disordered" evidence="4">
    <location>
        <begin position="193"/>
        <end position="239"/>
    </location>
</feature>
<dbReference type="PROSITE" id="PS50297">
    <property type="entry name" value="ANK_REP_REGION"/>
    <property type="match status" value="10"/>
</dbReference>
<dbReference type="Gene3D" id="3.30.460.10">
    <property type="entry name" value="Beta Polymerase, domain 2"/>
    <property type="match status" value="1"/>
</dbReference>
<dbReference type="PANTHER" id="PTHR24123:SF33">
    <property type="entry name" value="PROTEIN HOS4"/>
    <property type="match status" value="1"/>
</dbReference>
<evidence type="ECO:0000256" key="4">
    <source>
        <dbReference type="SAM" id="MobiDB-lite"/>
    </source>
</evidence>
<accession>A0A812JRP3</accession>
<feature type="domain" description="CAP-Gly" evidence="5">
    <location>
        <begin position="27"/>
        <end position="69"/>
    </location>
</feature>
<feature type="repeat" description="ANK" evidence="3">
    <location>
        <begin position="931"/>
        <end position="963"/>
    </location>
</feature>
<dbReference type="PROSITE" id="PS50088">
    <property type="entry name" value="ANK_REPEAT"/>
    <property type="match status" value="10"/>
</dbReference>